<dbReference type="InterPro" id="IPR011990">
    <property type="entry name" value="TPR-like_helical_dom_sf"/>
</dbReference>
<evidence type="ECO:0000313" key="3">
    <source>
        <dbReference type="EMBL" id="GAA4430718.1"/>
    </source>
</evidence>
<reference evidence="4" key="1">
    <citation type="journal article" date="2019" name="Int. J. Syst. Evol. Microbiol.">
        <title>The Global Catalogue of Microorganisms (GCM) 10K type strain sequencing project: providing services to taxonomists for standard genome sequencing and annotation.</title>
        <authorList>
            <consortium name="The Broad Institute Genomics Platform"/>
            <consortium name="The Broad Institute Genome Sequencing Center for Infectious Disease"/>
            <person name="Wu L."/>
            <person name="Ma J."/>
        </authorList>
    </citation>
    <scope>NUCLEOTIDE SEQUENCE [LARGE SCALE GENOMIC DNA]</scope>
    <source>
        <strain evidence="4">JCM 31920</strain>
    </source>
</reference>
<feature type="repeat" description="TPR" evidence="1">
    <location>
        <begin position="138"/>
        <end position="171"/>
    </location>
</feature>
<sequence length="187" mass="21555">MLKEADAWSKILPITVGKIKIYHPAGRLSYVKYWQKQSEELQREIAGVDPVNGISSLTELKIINLIGGFIEEFFTKVANMYHLDHDTLIETNYRQIFEKLGISDHSHLTELIKVSRISDSQLKEIALEAYSEKFDTNTYYYSLRGKLENNSGRHKKARDSYNKSLETDPTNTDALNNLGYLLQHELD</sequence>
<keyword evidence="4" id="KW-1185">Reference proteome</keyword>
<evidence type="ECO:0000313" key="4">
    <source>
        <dbReference type="Proteomes" id="UP001501508"/>
    </source>
</evidence>
<comment type="caution">
    <text evidence="3">The sequence shown here is derived from an EMBL/GenBank/DDBJ whole genome shotgun (WGS) entry which is preliminary data.</text>
</comment>
<evidence type="ECO:0000256" key="2">
    <source>
        <dbReference type="SAM" id="MobiDB-lite"/>
    </source>
</evidence>
<dbReference type="Proteomes" id="UP001501508">
    <property type="component" value="Unassembled WGS sequence"/>
</dbReference>
<dbReference type="Pfam" id="PF13431">
    <property type="entry name" value="TPR_17"/>
    <property type="match status" value="1"/>
</dbReference>
<evidence type="ECO:0000256" key="1">
    <source>
        <dbReference type="PROSITE-ProRule" id="PRU00339"/>
    </source>
</evidence>
<dbReference type="InterPro" id="IPR019734">
    <property type="entry name" value="TPR_rpt"/>
</dbReference>
<protein>
    <recommendedName>
        <fullName evidence="5">Tetratricopeptide repeat protein</fullName>
    </recommendedName>
</protein>
<gene>
    <name evidence="3" type="ORF">GCM10023091_00340</name>
</gene>
<feature type="region of interest" description="Disordered" evidence="2">
    <location>
        <begin position="150"/>
        <end position="170"/>
    </location>
</feature>
<evidence type="ECO:0008006" key="5">
    <source>
        <dbReference type="Google" id="ProtNLM"/>
    </source>
</evidence>
<proteinExistence type="predicted"/>
<dbReference type="Gene3D" id="1.25.40.10">
    <property type="entry name" value="Tetratricopeptide repeat domain"/>
    <property type="match status" value="1"/>
</dbReference>
<dbReference type="SUPFAM" id="SSF48452">
    <property type="entry name" value="TPR-like"/>
    <property type="match status" value="1"/>
</dbReference>
<dbReference type="RefSeq" id="WP_345025960.1">
    <property type="nucleotide sequence ID" value="NZ_BAABEY010000001.1"/>
</dbReference>
<dbReference type="PROSITE" id="PS50005">
    <property type="entry name" value="TPR"/>
    <property type="match status" value="1"/>
</dbReference>
<accession>A0ABP8LLS1</accession>
<organism evidence="3 4">
    <name type="scientific">Ravibacter arvi</name>
    <dbReference type="NCBI Taxonomy" id="2051041"/>
    <lineage>
        <taxon>Bacteria</taxon>
        <taxon>Pseudomonadati</taxon>
        <taxon>Bacteroidota</taxon>
        <taxon>Cytophagia</taxon>
        <taxon>Cytophagales</taxon>
        <taxon>Spirosomataceae</taxon>
        <taxon>Ravibacter</taxon>
    </lineage>
</organism>
<dbReference type="EMBL" id="BAABEY010000001">
    <property type="protein sequence ID" value="GAA4430718.1"/>
    <property type="molecule type" value="Genomic_DNA"/>
</dbReference>
<name>A0ABP8LLS1_9BACT</name>
<keyword evidence="1" id="KW-0802">TPR repeat</keyword>